<reference evidence="4" key="1">
    <citation type="journal article" date="2019" name="Int. J. Syst. Evol. Microbiol.">
        <title>The Global Catalogue of Microorganisms (GCM) 10K type strain sequencing project: providing services to taxonomists for standard genome sequencing and annotation.</title>
        <authorList>
            <consortium name="The Broad Institute Genomics Platform"/>
            <consortium name="The Broad Institute Genome Sequencing Center for Infectious Disease"/>
            <person name="Wu L."/>
            <person name="Ma J."/>
        </authorList>
    </citation>
    <scope>NUCLEOTIDE SEQUENCE [LARGE SCALE GENOMIC DNA]</scope>
    <source>
        <strain evidence="4">KACC 11407</strain>
    </source>
</reference>
<keyword evidence="4" id="KW-1185">Reference proteome</keyword>
<keyword evidence="2" id="KW-0732">Signal</keyword>
<feature type="signal peptide" evidence="2">
    <location>
        <begin position="1"/>
        <end position="22"/>
    </location>
</feature>
<evidence type="ECO:0000313" key="3">
    <source>
        <dbReference type="EMBL" id="MFC5570952.1"/>
    </source>
</evidence>
<name>A0ABW0SPG3_9GAMM</name>
<evidence type="ECO:0000313" key="4">
    <source>
        <dbReference type="Proteomes" id="UP001596036"/>
    </source>
</evidence>
<dbReference type="Proteomes" id="UP001596036">
    <property type="component" value="Unassembled WGS sequence"/>
</dbReference>
<proteinExistence type="predicted"/>
<feature type="chain" id="PRO_5046006923" description="DUF4142 domain-containing protein" evidence="2">
    <location>
        <begin position="23"/>
        <end position="152"/>
    </location>
</feature>
<feature type="region of interest" description="Disordered" evidence="1">
    <location>
        <begin position="131"/>
        <end position="152"/>
    </location>
</feature>
<evidence type="ECO:0000256" key="2">
    <source>
        <dbReference type="SAM" id="SignalP"/>
    </source>
</evidence>
<gene>
    <name evidence="3" type="ORF">ACFPN1_12855</name>
</gene>
<evidence type="ECO:0000256" key="1">
    <source>
        <dbReference type="SAM" id="MobiDB-lite"/>
    </source>
</evidence>
<accession>A0ABW0SPG3</accession>
<protein>
    <recommendedName>
        <fullName evidence="5">DUF4142 domain-containing protein</fullName>
    </recommendedName>
</protein>
<organism evidence="3 4">
    <name type="scientific">Lysobacter yangpyeongensis</name>
    <dbReference type="NCBI Taxonomy" id="346182"/>
    <lineage>
        <taxon>Bacteria</taxon>
        <taxon>Pseudomonadati</taxon>
        <taxon>Pseudomonadota</taxon>
        <taxon>Gammaproteobacteria</taxon>
        <taxon>Lysobacterales</taxon>
        <taxon>Lysobacteraceae</taxon>
        <taxon>Lysobacter</taxon>
    </lineage>
</organism>
<dbReference type="RefSeq" id="WP_386755474.1">
    <property type="nucleotide sequence ID" value="NZ_JBHSNM010000004.1"/>
</dbReference>
<feature type="compositionally biased region" description="Basic and acidic residues" evidence="1">
    <location>
        <begin position="131"/>
        <end position="144"/>
    </location>
</feature>
<comment type="caution">
    <text evidence="3">The sequence shown here is derived from an EMBL/GenBank/DDBJ whole genome shotgun (WGS) entry which is preliminary data.</text>
</comment>
<evidence type="ECO:0008006" key="5">
    <source>
        <dbReference type="Google" id="ProtNLM"/>
    </source>
</evidence>
<dbReference type="EMBL" id="JBHSNM010000004">
    <property type="protein sequence ID" value="MFC5570952.1"/>
    <property type="molecule type" value="Genomic_DNA"/>
</dbReference>
<sequence>MRLRFSILLLAAGLAVSSLATANEGGLRFDDIRSQQAEIRAGVVARSGRYRDMAESTRSELLSRQTRVLNTIDGKQVSADLTQEQRTEVFNDLEWIEAAINREDDERMVCEYTRTIGSNRKQRVCRTAAQVREDHERSKQELDRIQTQTGRY</sequence>